<proteinExistence type="predicted"/>
<reference evidence="2" key="1">
    <citation type="submission" date="2023-07" db="EMBL/GenBank/DDBJ databases">
        <title>draft genome sequence of fig (Ficus carica).</title>
        <authorList>
            <person name="Takahashi T."/>
            <person name="Nishimura K."/>
        </authorList>
    </citation>
    <scope>NUCLEOTIDE SEQUENCE</scope>
</reference>
<accession>A0AA88DSI9</accession>
<evidence type="ECO:0000313" key="3">
    <source>
        <dbReference type="Proteomes" id="UP001187192"/>
    </source>
</evidence>
<feature type="region of interest" description="Disordered" evidence="1">
    <location>
        <begin position="245"/>
        <end position="277"/>
    </location>
</feature>
<keyword evidence="3" id="KW-1185">Reference proteome</keyword>
<feature type="compositionally biased region" description="Polar residues" evidence="1">
    <location>
        <begin position="263"/>
        <end position="277"/>
    </location>
</feature>
<gene>
    <name evidence="2" type="ORF">TIFTF001_029437</name>
</gene>
<organism evidence="2 3">
    <name type="scientific">Ficus carica</name>
    <name type="common">Common fig</name>
    <dbReference type="NCBI Taxonomy" id="3494"/>
    <lineage>
        <taxon>Eukaryota</taxon>
        <taxon>Viridiplantae</taxon>
        <taxon>Streptophyta</taxon>
        <taxon>Embryophyta</taxon>
        <taxon>Tracheophyta</taxon>
        <taxon>Spermatophyta</taxon>
        <taxon>Magnoliopsida</taxon>
        <taxon>eudicotyledons</taxon>
        <taxon>Gunneridae</taxon>
        <taxon>Pentapetalae</taxon>
        <taxon>rosids</taxon>
        <taxon>fabids</taxon>
        <taxon>Rosales</taxon>
        <taxon>Moraceae</taxon>
        <taxon>Ficeae</taxon>
        <taxon>Ficus</taxon>
    </lineage>
</organism>
<dbReference type="Proteomes" id="UP001187192">
    <property type="component" value="Unassembled WGS sequence"/>
</dbReference>
<sequence length="277" mass="30756">MGIVGSRERLQEVDRIGGRCGNCSNSSELRNLTSTEIKAYLFQILGMITERVRAWKGKGKIMKVGADVGIWKLFFSFSLLCGLTVKRRERNKVAERVREMARRRCKAKVRSGEVCVFHLGVSEKRRDGEVGKQGSEGEQGWVSFGKANIAIQNILGGSKEVIVQFEEQLSFISSCMMITSNMLLIHNTQVEANFGSENVDISSQQLNIKQNDLDIDIQVTTATSTSAQSGAIKLGHDLKSKHRFYPSDANSTISRSTHDGFHNKTSPTQSKHQATIT</sequence>
<dbReference type="AlphaFoldDB" id="A0AA88DSI9"/>
<dbReference type="EMBL" id="BTGU01000098">
    <property type="protein sequence ID" value="GMN60346.1"/>
    <property type="molecule type" value="Genomic_DNA"/>
</dbReference>
<evidence type="ECO:0000256" key="1">
    <source>
        <dbReference type="SAM" id="MobiDB-lite"/>
    </source>
</evidence>
<protein>
    <submittedName>
        <fullName evidence="2">Uncharacterized protein</fullName>
    </submittedName>
</protein>
<name>A0AA88DSI9_FICCA</name>
<comment type="caution">
    <text evidence="2">The sequence shown here is derived from an EMBL/GenBank/DDBJ whole genome shotgun (WGS) entry which is preliminary data.</text>
</comment>
<evidence type="ECO:0000313" key="2">
    <source>
        <dbReference type="EMBL" id="GMN60346.1"/>
    </source>
</evidence>